<evidence type="ECO:0000313" key="4">
    <source>
        <dbReference type="EMBL" id="OAG28758.1"/>
    </source>
</evidence>
<keyword evidence="5" id="KW-1185">Reference proteome</keyword>
<reference evidence="4 5" key="1">
    <citation type="submission" date="2016-02" db="EMBL/GenBank/DDBJ databases">
        <title>Draft genome sequence of Thermodesulfatator sp. S606.</title>
        <authorList>
            <person name="Lai Q."/>
            <person name="Cao J."/>
            <person name="Dupont S."/>
            <person name="Shao Z."/>
            <person name="Jebbar M."/>
            <person name="Alain K."/>
        </authorList>
    </citation>
    <scope>NUCLEOTIDE SEQUENCE [LARGE SCALE GENOMIC DNA]</scope>
    <source>
        <strain evidence="4 5">S606</strain>
    </source>
</reference>
<dbReference type="InterPro" id="IPR020476">
    <property type="entry name" value="Nudix_hydrolase"/>
</dbReference>
<dbReference type="AlphaFoldDB" id="A0A177EAD4"/>
<comment type="caution">
    <text evidence="4">The sequence shown here is derived from an EMBL/GenBank/DDBJ whole genome shotgun (WGS) entry which is preliminary data.</text>
</comment>
<dbReference type="InterPro" id="IPR000086">
    <property type="entry name" value="NUDIX_hydrolase_dom"/>
</dbReference>
<dbReference type="InterPro" id="IPR020084">
    <property type="entry name" value="NUDIX_hydrolase_CS"/>
</dbReference>
<evidence type="ECO:0000256" key="1">
    <source>
        <dbReference type="ARBA" id="ARBA00022801"/>
    </source>
</evidence>
<dbReference type="Proteomes" id="UP000076964">
    <property type="component" value="Unassembled WGS sequence"/>
</dbReference>
<gene>
    <name evidence="4" type="ORF">TH606_00400</name>
</gene>
<organism evidence="4 5">
    <name type="scientific">Thermodesulfatator autotrophicus</name>
    <dbReference type="NCBI Taxonomy" id="1795632"/>
    <lineage>
        <taxon>Bacteria</taxon>
        <taxon>Pseudomonadati</taxon>
        <taxon>Thermodesulfobacteriota</taxon>
        <taxon>Thermodesulfobacteria</taxon>
        <taxon>Thermodesulfobacteriales</taxon>
        <taxon>Thermodesulfatatoraceae</taxon>
        <taxon>Thermodesulfatator</taxon>
    </lineage>
</organism>
<dbReference type="PROSITE" id="PS00893">
    <property type="entry name" value="NUDIX_BOX"/>
    <property type="match status" value="1"/>
</dbReference>
<dbReference type="STRING" id="1795632.TH606_00400"/>
<dbReference type="RefSeq" id="WP_068540451.1">
    <property type="nucleotide sequence ID" value="NZ_LSFI01000001.1"/>
</dbReference>
<evidence type="ECO:0000256" key="2">
    <source>
        <dbReference type="RuleBase" id="RU003476"/>
    </source>
</evidence>
<evidence type="ECO:0000259" key="3">
    <source>
        <dbReference type="PROSITE" id="PS51462"/>
    </source>
</evidence>
<dbReference type="Pfam" id="PF00293">
    <property type="entry name" value="NUDIX"/>
    <property type="match status" value="1"/>
</dbReference>
<sequence length="164" mass="18731">MKKEKTCPKCGEVVEIYKNPFPTVDIIIEIDQKIVLIKRRNPPLGWALPGGFVDYGESLEDAARREAYEETGLEVELVCQFYTYSDPGRDPRFHTITTVYVAKAQGEPRGADDAALARLFSLDEIPFNELVFDHGDIIADYIKWKYGKREFLPGKARKNKISRC</sequence>
<dbReference type="PANTHER" id="PTHR43736">
    <property type="entry name" value="ADP-RIBOSE PYROPHOSPHATASE"/>
    <property type="match status" value="1"/>
</dbReference>
<dbReference type="EMBL" id="LSFI01000001">
    <property type="protein sequence ID" value="OAG28758.1"/>
    <property type="molecule type" value="Genomic_DNA"/>
</dbReference>
<protein>
    <submittedName>
        <fullName evidence="4">NUDIX hydrolase</fullName>
    </submittedName>
</protein>
<dbReference type="PROSITE" id="PS51462">
    <property type="entry name" value="NUDIX"/>
    <property type="match status" value="1"/>
</dbReference>
<keyword evidence="1 2" id="KW-0378">Hydrolase</keyword>
<dbReference type="PANTHER" id="PTHR43736:SF1">
    <property type="entry name" value="DIHYDRONEOPTERIN TRIPHOSPHATE DIPHOSPHATASE"/>
    <property type="match status" value="1"/>
</dbReference>
<comment type="similarity">
    <text evidence="2">Belongs to the Nudix hydrolase family.</text>
</comment>
<dbReference type="GO" id="GO:0016787">
    <property type="term" value="F:hydrolase activity"/>
    <property type="evidence" value="ECO:0007669"/>
    <property type="project" value="UniProtKB-KW"/>
</dbReference>
<dbReference type="Gene3D" id="3.90.79.10">
    <property type="entry name" value="Nucleoside Triphosphate Pyrophosphohydrolase"/>
    <property type="match status" value="1"/>
</dbReference>
<dbReference type="OrthoDB" id="9786141at2"/>
<dbReference type="CDD" id="cd18873">
    <property type="entry name" value="NUDIX_NadM_like"/>
    <property type="match status" value="1"/>
</dbReference>
<feature type="domain" description="Nudix hydrolase" evidence="3">
    <location>
        <begin position="19"/>
        <end position="146"/>
    </location>
</feature>
<dbReference type="PRINTS" id="PR00502">
    <property type="entry name" value="NUDIXFAMILY"/>
</dbReference>
<evidence type="ECO:0000313" key="5">
    <source>
        <dbReference type="Proteomes" id="UP000076964"/>
    </source>
</evidence>
<dbReference type="InterPro" id="IPR015797">
    <property type="entry name" value="NUDIX_hydrolase-like_dom_sf"/>
</dbReference>
<dbReference type="SUPFAM" id="SSF55811">
    <property type="entry name" value="Nudix"/>
    <property type="match status" value="1"/>
</dbReference>
<name>A0A177EAD4_9BACT</name>
<proteinExistence type="inferred from homology"/>
<accession>A0A177EAD4</accession>